<sequence>MNEKQELEEMNNAFPEYLQKLAIPTAILGGEFHFDKMNFIERFLVKKIAKVNSSVSRLRYDAIREFADRINNSRQN</sequence>
<protein>
    <submittedName>
        <fullName evidence="1">Uncharacterized protein</fullName>
    </submittedName>
</protein>
<accession>H1DEE8</accession>
<dbReference type="HOGENOM" id="CLU_2650903_0_0_10"/>
<reference evidence="1 2" key="1">
    <citation type="submission" date="2012-01" db="EMBL/GenBank/DDBJ databases">
        <title>The Genome Sequence of Odoribacter laneus YIT 12061.</title>
        <authorList>
            <consortium name="The Broad Institute Genome Sequencing Platform"/>
            <person name="Earl A."/>
            <person name="Ward D."/>
            <person name="Feldgarden M."/>
            <person name="Gevers D."/>
            <person name="Morotomi M."/>
            <person name="Young S.K."/>
            <person name="Zeng Q."/>
            <person name="Gargeya S."/>
            <person name="Fitzgerald M."/>
            <person name="Haas B."/>
            <person name="Abouelleil A."/>
            <person name="Alvarado L."/>
            <person name="Arachchi H.M."/>
            <person name="Berlin A."/>
            <person name="Chapman S.B."/>
            <person name="Gearin G."/>
            <person name="Goldberg J."/>
            <person name="Griggs A."/>
            <person name="Gujja S."/>
            <person name="Hansen M."/>
            <person name="Heiman D."/>
            <person name="Howarth C."/>
            <person name="Larimer J."/>
            <person name="Lui A."/>
            <person name="MacDonald P.J.P."/>
            <person name="McCowen C."/>
            <person name="Montmayeur A."/>
            <person name="Murphy C."/>
            <person name="Neiman D."/>
            <person name="Pearson M."/>
            <person name="Priest M."/>
            <person name="Roberts A."/>
            <person name="Saif S."/>
            <person name="Shea T."/>
            <person name="Sisk P."/>
            <person name="Stolte C."/>
            <person name="Sykes S."/>
            <person name="Wortman J."/>
            <person name="Nusbaum C."/>
            <person name="Birren B."/>
        </authorList>
    </citation>
    <scope>NUCLEOTIDE SEQUENCE [LARGE SCALE GENOMIC DNA]</scope>
    <source>
        <strain evidence="1 2">YIT 12061</strain>
    </source>
</reference>
<name>H1DEE8_9BACT</name>
<proteinExistence type="predicted"/>
<dbReference type="EMBL" id="ADMC01000007">
    <property type="protein sequence ID" value="EHP50045.1"/>
    <property type="molecule type" value="Genomic_DNA"/>
</dbReference>
<keyword evidence="2" id="KW-1185">Reference proteome</keyword>
<organism evidence="1 2">
    <name type="scientific">Odoribacter laneus YIT 12061</name>
    <dbReference type="NCBI Taxonomy" id="742817"/>
    <lineage>
        <taxon>Bacteria</taxon>
        <taxon>Pseudomonadati</taxon>
        <taxon>Bacteroidota</taxon>
        <taxon>Bacteroidia</taxon>
        <taxon>Bacteroidales</taxon>
        <taxon>Odoribacteraceae</taxon>
        <taxon>Odoribacter</taxon>
    </lineage>
</organism>
<dbReference type="PATRIC" id="fig|742817.3.peg.673"/>
<evidence type="ECO:0000313" key="2">
    <source>
        <dbReference type="Proteomes" id="UP000004892"/>
    </source>
</evidence>
<dbReference type="eggNOG" id="COG4635">
    <property type="taxonomic scope" value="Bacteria"/>
</dbReference>
<dbReference type="AlphaFoldDB" id="H1DEE8"/>
<evidence type="ECO:0000313" key="1">
    <source>
        <dbReference type="EMBL" id="EHP50045.1"/>
    </source>
</evidence>
<gene>
    <name evidence="1" type="ORF">HMPREF9449_00634</name>
</gene>
<dbReference type="STRING" id="742817.HMPREF9449_00634"/>
<dbReference type="Proteomes" id="UP000004892">
    <property type="component" value="Unassembled WGS sequence"/>
</dbReference>
<comment type="caution">
    <text evidence="1">The sequence shown here is derived from an EMBL/GenBank/DDBJ whole genome shotgun (WGS) entry which is preliminary data.</text>
</comment>